<evidence type="ECO:0000256" key="6">
    <source>
        <dbReference type="HAMAP-Rule" id="MF_01219"/>
    </source>
</evidence>
<comment type="subunit">
    <text evidence="6">Homodimer and homohexamer; in equilibrium.</text>
</comment>
<evidence type="ECO:0000256" key="2">
    <source>
        <dbReference type="ARBA" id="ARBA00022472"/>
    </source>
</evidence>
<comment type="function">
    <text evidence="6">Regulates transcriptional attenuation of the pyrimidine nucleotide (pyr) operon by binding in a uridine-dependent manner to specific sites on pyr mRNA. This disrupts an antiterminator hairpin in the RNA and favors formation of a downstream transcription terminator, leading to a reduced expression of downstream genes.</text>
</comment>
<dbReference type="Pfam" id="PF00156">
    <property type="entry name" value="Pribosyltran"/>
    <property type="match status" value="1"/>
</dbReference>
<comment type="catalytic activity">
    <reaction evidence="6">
        <text>UMP + diphosphate = 5-phospho-alpha-D-ribose 1-diphosphate + uracil</text>
        <dbReference type="Rhea" id="RHEA:13017"/>
        <dbReference type="ChEBI" id="CHEBI:17568"/>
        <dbReference type="ChEBI" id="CHEBI:33019"/>
        <dbReference type="ChEBI" id="CHEBI:57865"/>
        <dbReference type="ChEBI" id="CHEBI:58017"/>
        <dbReference type="EC" id="2.4.2.9"/>
    </reaction>
</comment>
<feature type="short sequence motif" description="PRPP-binding" evidence="6">
    <location>
        <begin position="108"/>
        <end position="120"/>
    </location>
</feature>
<evidence type="ECO:0000256" key="1">
    <source>
        <dbReference type="ARBA" id="ARBA00005565"/>
    </source>
</evidence>
<dbReference type="EMBL" id="JAUBDH010000002">
    <property type="protein sequence ID" value="MDW0109293.1"/>
    <property type="molecule type" value="Genomic_DNA"/>
</dbReference>
<dbReference type="EC" id="2.4.2.9" evidence="6"/>
<sequence length="187" mass="20972">MEKEADDLVEKANILDESAINRALTRIAHEIIERNKGIDHCILVGIKTRGAFLANRLAEKIEQIEGKAIRIGELDISLYRDDLGMKYENKEPLVKQVDIKYNLSDEKVILVDDVLYTGRTVRAAMDAVMDLGRPSSIQLAVLVDRGHRELPIRPDFVGKNIPTSSDEQVVVNVIESDGEDNVTIHSR</sequence>
<evidence type="ECO:0000313" key="9">
    <source>
        <dbReference type="Proteomes" id="UP001280629"/>
    </source>
</evidence>
<evidence type="ECO:0000256" key="3">
    <source>
        <dbReference type="ARBA" id="ARBA00022676"/>
    </source>
</evidence>
<dbReference type="SUPFAM" id="SSF53271">
    <property type="entry name" value="PRTase-like"/>
    <property type="match status" value="1"/>
</dbReference>
<name>A0ABU4FX63_9BACL</name>
<feature type="domain" description="Phosphoribosyltransferase" evidence="7">
    <location>
        <begin position="13"/>
        <end position="168"/>
    </location>
</feature>
<accession>A0ABU4FX63</accession>
<dbReference type="Proteomes" id="UP001280629">
    <property type="component" value="Unassembled WGS sequence"/>
</dbReference>
<comment type="function">
    <text evidence="6">Also displays a weak uracil phosphoribosyltransferase activity which is not physiologically significant.</text>
</comment>
<keyword evidence="6" id="KW-0694">RNA-binding</keyword>
<evidence type="ECO:0000256" key="5">
    <source>
        <dbReference type="ARBA" id="ARBA00023163"/>
    </source>
</evidence>
<reference evidence="8 9" key="1">
    <citation type="submission" date="2023-06" db="EMBL/GenBank/DDBJ databases">
        <title>Sporosarcina sp. nov., isolated from Korean traditional fermented seafood 'Jeotgal'.</title>
        <authorList>
            <person name="Yang A.-I."/>
            <person name="Shin N.-R."/>
        </authorList>
    </citation>
    <scope>NUCLEOTIDE SEQUENCE [LARGE SCALE GENOMIC DNA]</scope>
    <source>
        <strain evidence="8 9">KCTC3840</strain>
    </source>
</reference>
<evidence type="ECO:0000259" key="7">
    <source>
        <dbReference type="Pfam" id="PF00156"/>
    </source>
</evidence>
<dbReference type="InterPro" id="IPR029057">
    <property type="entry name" value="PRTase-like"/>
</dbReference>
<protein>
    <recommendedName>
        <fullName evidence="6">Bifunctional protein PyrR</fullName>
    </recommendedName>
    <domain>
        <recommendedName>
            <fullName evidence="6">Pyrimidine operon regulatory protein</fullName>
        </recommendedName>
    </domain>
    <domain>
        <recommendedName>
            <fullName evidence="6">Uracil phosphoribosyltransferase</fullName>
            <shortName evidence="6">UPRTase</shortName>
            <ecNumber evidence="6">2.4.2.9</ecNumber>
        </recommendedName>
    </domain>
</protein>
<organism evidence="8 9">
    <name type="scientific">Sporosarcina aquimarina</name>
    <dbReference type="NCBI Taxonomy" id="114975"/>
    <lineage>
        <taxon>Bacteria</taxon>
        <taxon>Bacillati</taxon>
        <taxon>Bacillota</taxon>
        <taxon>Bacilli</taxon>
        <taxon>Bacillales</taxon>
        <taxon>Caryophanaceae</taxon>
        <taxon>Sporosarcina</taxon>
    </lineage>
</organism>
<keyword evidence="4 6" id="KW-0805">Transcription regulation</keyword>
<evidence type="ECO:0000313" key="8">
    <source>
        <dbReference type="EMBL" id="MDW0109293.1"/>
    </source>
</evidence>
<dbReference type="InterPro" id="IPR023050">
    <property type="entry name" value="PyrR"/>
</dbReference>
<dbReference type="NCBIfam" id="NF003548">
    <property type="entry name" value="PRK05205.1-4"/>
    <property type="match status" value="1"/>
</dbReference>
<evidence type="ECO:0000256" key="4">
    <source>
        <dbReference type="ARBA" id="ARBA00023015"/>
    </source>
</evidence>
<keyword evidence="9" id="KW-1185">Reference proteome</keyword>
<keyword evidence="2 6" id="KW-0806">Transcription termination</keyword>
<dbReference type="RefSeq" id="WP_317934752.1">
    <property type="nucleotide sequence ID" value="NZ_JAUBDH010000002.1"/>
</dbReference>
<dbReference type="NCBIfam" id="NF003549">
    <property type="entry name" value="PRK05205.1-5"/>
    <property type="match status" value="1"/>
</dbReference>
<gene>
    <name evidence="6 8" type="primary">pyrR</name>
    <name evidence="8" type="ORF">QT716_04400</name>
</gene>
<proteinExistence type="inferred from homology"/>
<dbReference type="PANTHER" id="PTHR11608:SF0">
    <property type="entry name" value="BIFUNCTIONAL PROTEIN PYRR"/>
    <property type="match status" value="1"/>
</dbReference>
<dbReference type="InterPro" id="IPR000836">
    <property type="entry name" value="PRTase_dom"/>
</dbReference>
<comment type="similarity">
    <text evidence="1 6">Belongs to the purine/pyrimidine phosphoribosyltransferase family. PyrR subfamily.</text>
</comment>
<dbReference type="CDD" id="cd06223">
    <property type="entry name" value="PRTases_typeI"/>
    <property type="match status" value="1"/>
</dbReference>
<dbReference type="InterPro" id="IPR050137">
    <property type="entry name" value="PyrR_bifunctional"/>
</dbReference>
<dbReference type="PANTHER" id="PTHR11608">
    <property type="entry name" value="BIFUNCTIONAL PROTEIN PYRR"/>
    <property type="match status" value="1"/>
</dbReference>
<keyword evidence="3 6" id="KW-0328">Glycosyltransferase</keyword>
<keyword evidence="6 8" id="KW-0808">Transferase</keyword>
<dbReference type="GO" id="GO:0004845">
    <property type="term" value="F:uracil phosphoribosyltransferase activity"/>
    <property type="evidence" value="ECO:0007669"/>
    <property type="project" value="UniProtKB-EC"/>
</dbReference>
<dbReference type="Gene3D" id="3.40.50.2020">
    <property type="match status" value="1"/>
</dbReference>
<keyword evidence="5 6" id="KW-0804">Transcription</keyword>
<comment type="caution">
    <text evidence="8">The sequence shown here is derived from an EMBL/GenBank/DDBJ whole genome shotgun (WGS) entry which is preliminary data.</text>
</comment>
<dbReference type="HAMAP" id="MF_01219">
    <property type="entry name" value="PyrR"/>
    <property type="match status" value="1"/>
</dbReference>